<dbReference type="Pfam" id="PF01494">
    <property type="entry name" value="FAD_binding_3"/>
    <property type="match status" value="1"/>
</dbReference>
<dbReference type="InterPro" id="IPR036188">
    <property type="entry name" value="FAD/NAD-bd_sf"/>
</dbReference>
<evidence type="ECO:0000256" key="2">
    <source>
        <dbReference type="ARBA" id="ARBA00022827"/>
    </source>
</evidence>
<sequence length="157" mass="17232">MKTQVCIIGAGPAGLLLGHLLRAEGIECVVLEQRTGDYVLTRIRAGVLETITVGLMERLGLDARMKAEGLWHDGFNLADGERLIRIDMADLVGSRVMVYGQTELTKDLMDAREERGLEVVYEAEDVVLHDVEGDVPYVTFTKDGAGQRIDCRIIAGC</sequence>
<dbReference type="SUPFAM" id="SSF51905">
    <property type="entry name" value="FAD/NAD(P)-binding domain"/>
    <property type="match status" value="1"/>
</dbReference>
<evidence type="ECO:0000313" key="5">
    <source>
        <dbReference type="Proteomes" id="UP000433652"/>
    </source>
</evidence>
<dbReference type="OrthoDB" id="8672648at2"/>
<feature type="domain" description="FAD-binding" evidence="3">
    <location>
        <begin position="2"/>
        <end position="157"/>
    </location>
</feature>
<dbReference type="InterPro" id="IPR050641">
    <property type="entry name" value="RIFMO-like"/>
</dbReference>
<dbReference type="PRINTS" id="PR00420">
    <property type="entry name" value="RNGMNOXGNASE"/>
</dbReference>
<reference evidence="4 5" key="1">
    <citation type="submission" date="2019-12" db="EMBL/GenBank/DDBJ databases">
        <title>Genomic-based taxomic classification of the family Erythrobacteraceae.</title>
        <authorList>
            <person name="Xu L."/>
        </authorList>
    </citation>
    <scope>NUCLEOTIDE SEQUENCE [LARGE SCALE GENOMIC DNA]</scope>
    <source>
        <strain evidence="4 5">MCCC 1K01500</strain>
    </source>
</reference>
<dbReference type="GO" id="GO:0071949">
    <property type="term" value="F:FAD binding"/>
    <property type="evidence" value="ECO:0007669"/>
    <property type="project" value="InterPro"/>
</dbReference>
<evidence type="ECO:0000256" key="1">
    <source>
        <dbReference type="ARBA" id="ARBA00022630"/>
    </source>
</evidence>
<keyword evidence="2" id="KW-0274">FAD</keyword>
<dbReference type="Proteomes" id="UP000433652">
    <property type="component" value="Unassembled WGS sequence"/>
</dbReference>
<keyword evidence="5" id="KW-1185">Reference proteome</keyword>
<gene>
    <name evidence="4" type="ORF">GRI89_00125</name>
</gene>
<dbReference type="PANTHER" id="PTHR43004:SF3">
    <property type="entry name" value="P-HYDROXYBENZOATE HYDROXYLASE"/>
    <property type="match status" value="1"/>
</dbReference>
<dbReference type="PANTHER" id="PTHR43004">
    <property type="entry name" value="TRK SYSTEM POTASSIUM UPTAKE PROTEIN"/>
    <property type="match status" value="1"/>
</dbReference>
<evidence type="ECO:0000259" key="3">
    <source>
        <dbReference type="Pfam" id="PF01494"/>
    </source>
</evidence>
<dbReference type="GO" id="GO:0016709">
    <property type="term" value="F:oxidoreductase activity, acting on paired donors, with incorporation or reduction of molecular oxygen, NAD(P)H as one donor, and incorporation of one atom of oxygen"/>
    <property type="evidence" value="ECO:0007669"/>
    <property type="project" value="UniProtKB-ARBA"/>
</dbReference>
<keyword evidence="1" id="KW-0285">Flavoprotein</keyword>
<evidence type="ECO:0000313" key="4">
    <source>
        <dbReference type="EMBL" id="MXO57954.1"/>
    </source>
</evidence>
<dbReference type="RefSeq" id="WP_159791252.1">
    <property type="nucleotide sequence ID" value="NZ_WTYM01000012.1"/>
</dbReference>
<comment type="caution">
    <text evidence="4">The sequence shown here is derived from an EMBL/GenBank/DDBJ whole genome shotgun (WGS) entry which is preliminary data.</text>
</comment>
<name>A0A6I4SQ63_9SPHN</name>
<dbReference type="Gene3D" id="3.50.50.60">
    <property type="entry name" value="FAD/NAD(P)-binding domain"/>
    <property type="match status" value="1"/>
</dbReference>
<feature type="non-terminal residue" evidence="4">
    <location>
        <position position="157"/>
    </location>
</feature>
<accession>A0A6I4SQ63</accession>
<protein>
    <submittedName>
        <fullName evidence="4">NAD(P)-binding protein</fullName>
    </submittedName>
</protein>
<proteinExistence type="predicted"/>
<dbReference type="EMBL" id="WTYM01000012">
    <property type="protein sequence ID" value="MXO57954.1"/>
    <property type="molecule type" value="Genomic_DNA"/>
</dbReference>
<dbReference type="AlphaFoldDB" id="A0A6I4SQ63"/>
<dbReference type="InterPro" id="IPR002938">
    <property type="entry name" value="FAD-bd"/>
</dbReference>
<organism evidence="4 5">
    <name type="scientific">Croceibacterium salegens</name>
    <dbReference type="NCBI Taxonomy" id="1737568"/>
    <lineage>
        <taxon>Bacteria</taxon>
        <taxon>Pseudomonadati</taxon>
        <taxon>Pseudomonadota</taxon>
        <taxon>Alphaproteobacteria</taxon>
        <taxon>Sphingomonadales</taxon>
        <taxon>Erythrobacteraceae</taxon>
        <taxon>Croceibacterium</taxon>
    </lineage>
</organism>